<feature type="compositionally biased region" description="Basic and acidic residues" evidence="5">
    <location>
        <begin position="856"/>
        <end position="865"/>
    </location>
</feature>
<dbReference type="Proteomes" id="UP001152797">
    <property type="component" value="Unassembled WGS sequence"/>
</dbReference>
<protein>
    <submittedName>
        <fullName evidence="9">Polycystin-2</fullName>
    </submittedName>
</protein>
<feature type="compositionally biased region" description="Low complexity" evidence="5">
    <location>
        <begin position="360"/>
        <end position="371"/>
    </location>
</feature>
<dbReference type="InterPro" id="IPR001969">
    <property type="entry name" value="Aspartic_peptidase_AS"/>
</dbReference>
<accession>A0A9P1BN69</accession>
<evidence type="ECO:0000256" key="3">
    <source>
        <dbReference type="ARBA" id="ARBA00022989"/>
    </source>
</evidence>
<evidence type="ECO:0000259" key="7">
    <source>
        <dbReference type="Pfam" id="PF00520"/>
    </source>
</evidence>
<feature type="compositionally biased region" description="Basic and acidic residues" evidence="5">
    <location>
        <begin position="777"/>
        <end position="821"/>
    </location>
</feature>
<dbReference type="GO" id="GO:0004190">
    <property type="term" value="F:aspartic-type endopeptidase activity"/>
    <property type="evidence" value="ECO:0007669"/>
    <property type="project" value="InterPro"/>
</dbReference>
<feature type="compositionally biased region" description="Basic and acidic residues" evidence="5">
    <location>
        <begin position="909"/>
        <end position="921"/>
    </location>
</feature>
<evidence type="ECO:0000256" key="1">
    <source>
        <dbReference type="ARBA" id="ARBA00004141"/>
    </source>
</evidence>
<evidence type="ECO:0000313" key="8">
    <source>
        <dbReference type="EMBL" id="CAI3976442.1"/>
    </source>
</evidence>
<keyword evidence="4 6" id="KW-0472">Membrane</keyword>
<dbReference type="EMBL" id="CAMXCT030000271">
    <property type="protein sequence ID" value="CAL4763754.1"/>
    <property type="molecule type" value="Genomic_DNA"/>
</dbReference>
<dbReference type="InterPro" id="IPR005821">
    <property type="entry name" value="Ion_trans_dom"/>
</dbReference>
<feature type="region of interest" description="Disordered" evidence="5">
    <location>
        <begin position="898"/>
        <end position="1029"/>
    </location>
</feature>
<evidence type="ECO:0000256" key="4">
    <source>
        <dbReference type="ARBA" id="ARBA00023136"/>
    </source>
</evidence>
<reference evidence="8" key="1">
    <citation type="submission" date="2022-10" db="EMBL/GenBank/DDBJ databases">
        <authorList>
            <person name="Chen Y."/>
            <person name="Dougan E. K."/>
            <person name="Chan C."/>
            <person name="Rhodes N."/>
            <person name="Thang M."/>
        </authorList>
    </citation>
    <scope>NUCLEOTIDE SEQUENCE</scope>
</reference>
<dbReference type="EMBL" id="CAMXCT010000271">
    <property type="protein sequence ID" value="CAI3976442.1"/>
    <property type="molecule type" value="Genomic_DNA"/>
</dbReference>
<feature type="compositionally biased region" description="Low complexity" evidence="5">
    <location>
        <begin position="866"/>
        <end position="881"/>
    </location>
</feature>
<dbReference type="Pfam" id="PF00520">
    <property type="entry name" value="Ion_trans"/>
    <property type="match status" value="1"/>
</dbReference>
<dbReference type="GO" id="GO:0005216">
    <property type="term" value="F:monoatomic ion channel activity"/>
    <property type="evidence" value="ECO:0007669"/>
    <property type="project" value="InterPro"/>
</dbReference>
<evidence type="ECO:0000313" key="9">
    <source>
        <dbReference type="EMBL" id="CAL4763754.1"/>
    </source>
</evidence>
<evidence type="ECO:0000256" key="2">
    <source>
        <dbReference type="ARBA" id="ARBA00022692"/>
    </source>
</evidence>
<feature type="region of interest" description="Disordered" evidence="5">
    <location>
        <begin position="675"/>
        <end position="702"/>
    </location>
</feature>
<sequence>MLRSISELMILIKGMAAAARSVFFVMCLLVIVLYVFSIAFTQLAAGTVMGSFYFPTVQHSMYTLLIYGTFLDDIAPFCDEVGAESVACLLLIFVFAILAACTVLNLLIGILCEVVSAVAATEKEEMMVQFVTQKIESLLRAGDCYNDGMISQAEFERILKTPEAVLALEEVGIDPVSIVDFTEHIFHGEDNLEGTLNFPKFMEVILKLRQTNECTIKDVVDLRRYIVTQLTTAQEVVLEHLRDCDQASKGRASPSMGLASPSMGLASPSMGLDREDLCFGPGGASGTGATSDRQFRSACGACPSLAGLKARTARLEELMQKMLVEVSELVQRVPIEDGKAASWPPDFKRAKDPTESRCQGSPSGSPSGATGAGAEQVFAQLLLQLQQGQAQIGTKGSKGSPEGKGKSSKGKGKSKIGSKSGKQYAVENQEETQQWSEEPEAEGQETWNAEAWPNQDGQWEEQTGEQGAICVASADSAQQAPRQRPLTKYEKALEGEQKEFMEGKIWKRPEVFWNMPFRLVCNQSCYEGKFYCGYQRCKHKGFTSPSQFNQHLRSKVGTHGHPDQEQINAWEKDPYVVPEGRRHYGLWDPVTGNMLNAKVDVWDSEPLRVATEKSKERMKLELSAKKPPAQEEATEAEKRETVLLKAKPKCKPEKFGTKHVENVDDSSEYTIDSEDIEEDESEAFEVKDEEVKIPEEDPEEKFEETAEDLEALREEKGQDLAKKDIKALEKKKLEEKEALKKKPVGFTPGAVAKFTQALIMQKLEEDKSIEGTLVLLDRDHPARKTLEETITQKKEEMKKIQAERQKEESAKKKKQEEEKEAPIVNPEDEEDADVQALLAEVGKPPEQASSSVGSAHQDRKSEADTSKYYGGSSKGWSSKWKGSWDKQSYWKHDQWENYYSSGRGSEQPKSPEEGPKKKKEAEESEENLEETPKRPKINFGDRRAAGPLRIAKGRMGPASAEESHEGDDAELEGLEPTDDELKAEAPNEEDDEMDPEEAEEAEEGEEGQRGELNSFGPPSKLPPRRDGPEGNNWCRVDFIVDSGASDNTLPVGVLPGIPMKPPQGFKDFALADGRIIPNLGQKAVQMAFQCGLVLTGTFSSGGQRKATAQCGQGDKLGTHCEDDTRRWPDCLEEWQVYQDLLQERCMEDSNLDLVSR</sequence>
<feature type="region of interest" description="Disordered" evidence="5">
    <location>
        <begin position="389"/>
        <end position="446"/>
    </location>
</feature>
<feature type="transmembrane region" description="Helical" evidence="6">
    <location>
        <begin position="21"/>
        <end position="40"/>
    </location>
</feature>
<feature type="region of interest" description="Disordered" evidence="5">
    <location>
        <begin position="339"/>
        <end position="371"/>
    </location>
</feature>
<keyword evidence="2 6" id="KW-0812">Transmembrane</keyword>
<dbReference type="GO" id="GO:0006508">
    <property type="term" value="P:proteolysis"/>
    <property type="evidence" value="ECO:0007669"/>
    <property type="project" value="InterPro"/>
</dbReference>
<reference evidence="9 10" key="2">
    <citation type="submission" date="2024-05" db="EMBL/GenBank/DDBJ databases">
        <authorList>
            <person name="Chen Y."/>
            <person name="Shah S."/>
            <person name="Dougan E. K."/>
            <person name="Thang M."/>
            <person name="Chan C."/>
        </authorList>
    </citation>
    <scope>NUCLEOTIDE SEQUENCE [LARGE SCALE GENOMIC DNA]</scope>
</reference>
<dbReference type="Gene3D" id="1.10.287.70">
    <property type="match status" value="1"/>
</dbReference>
<feature type="compositionally biased region" description="Basic and acidic residues" evidence="5">
    <location>
        <begin position="346"/>
        <end position="355"/>
    </location>
</feature>
<name>A0A9P1BN69_9DINO</name>
<comment type="subcellular location">
    <subcellularLocation>
        <location evidence="1">Membrane</location>
        <topology evidence="1">Multi-pass membrane protein</topology>
    </subcellularLocation>
</comment>
<feature type="transmembrane region" description="Helical" evidence="6">
    <location>
        <begin position="86"/>
        <end position="111"/>
    </location>
</feature>
<feature type="compositionally biased region" description="Basic residues" evidence="5">
    <location>
        <begin position="406"/>
        <end position="416"/>
    </location>
</feature>
<feature type="compositionally biased region" description="Acidic residues" evidence="5">
    <location>
        <begin position="964"/>
        <end position="978"/>
    </location>
</feature>
<comment type="caution">
    <text evidence="8">The sequence shown here is derived from an EMBL/GenBank/DDBJ whole genome shotgun (WGS) entry which is preliminary data.</text>
</comment>
<evidence type="ECO:0000256" key="6">
    <source>
        <dbReference type="SAM" id="Phobius"/>
    </source>
</evidence>
<feature type="compositionally biased region" description="Basic and acidic residues" evidence="5">
    <location>
        <begin position="684"/>
        <end position="695"/>
    </location>
</feature>
<dbReference type="GO" id="GO:0016020">
    <property type="term" value="C:membrane"/>
    <property type="evidence" value="ECO:0007669"/>
    <property type="project" value="UniProtKB-SubCell"/>
</dbReference>
<feature type="compositionally biased region" description="Acidic residues" evidence="5">
    <location>
        <begin position="986"/>
        <end position="1005"/>
    </location>
</feature>
<evidence type="ECO:0000313" key="10">
    <source>
        <dbReference type="Proteomes" id="UP001152797"/>
    </source>
</evidence>
<feature type="domain" description="Ion transport" evidence="7">
    <location>
        <begin position="2"/>
        <end position="118"/>
    </location>
</feature>
<evidence type="ECO:0000256" key="5">
    <source>
        <dbReference type="SAM" id="MobiDB-lite"/>
    </source>
</evidence>
<feature type="compositionally biased region" description="Low complexity" evidence="5">
    <location>
        <begin position="389"/>
        <end position="400"/>
    </location>
</feature>
<keyword evidence="3 6" id="KW-1133">Transmembrane helix</keyword>
<dbReference type="EMBL" id="CAMXCT020000271">
    <property type="protein sequence ID" value="CAL1129817.1"/>
    <property type="molecule type" value="Genomic_DNA"/>
</dbReference>
<keyword evidence="10" id="KW-1185">Reference proteome</keyword>
<dbReference type="PROSITE" id="PS00141">
    <property type="entry name" value="ASP_PROTEASE"/>
    <property type="match status" value="1"/>
</dbReference>
<proteinExistence type="predicted"/>
<dbReference type="AlphaFoldDB" id="A0A9P1BN69"/>
<gene>
    <name evidence="8" type="ORF">C1SCF055_LOCUS4660</name>
</gene>
<feature type="region of interest" description="Disordered" evidence="5">
    <location>
        <begin position="777"/>
        <end position="883"/>
    </location>
</feature>
<feature type="transmembrane region" description="Helical" evidence="6">
    <location>
        <begin position="52"/>
        <end position="74"/>
    </location>
</feature>
<organism evidence="8">
    <name type="scientific">Cladocopium goreaui</name>
    <dbReference type="NCBI Taxonomy" id="2562237"/>
    <lineage>
        <taxon>Eukaryota</taxon>
        <taxon>Sar</taxon>
        <taxon>Alveolata</taxon>
        <taxon>Dinophyceae</taxon>
        <taxon>Suessiales</taxon>
        <taxon>Symbiodiniaceae</taxon>
        <taxon>Cladocopium</taxon>
    </lineage>
</organism>